<comment type="pathway">
    <text evidence="2">Amino-acid degradation; L-valine degradation.</text>
</comment>
<sequence length="389" mass="42260">MDFKLTDDQTAFKDLAKSFADENFAPHANEWDQQQHFPKDILRQAASLGFGALYTSDTYGGTGLSRLDSAMIFEQLATGCPSTTAYLSIHNMVTWMIDSFGTDQLRQKYIPKLATLELFSSYCLTESGAGSDAASGKTTAKRDGDDYIINGSKAFISGAGEADLYLVMLKTGNPADGAKAMSAILIDADSQGLSFGAKEQKMGWNSQPTAEVIFDNVRVPATNLLGAEGQGFKIAMAGLDGGRVNIASCSLGGAQMAINQAANHMQERQQFGKHLNQFQALQFKLADMLTELKAAKLMVYNAAASIDDKSADKTETCAMAKRFATDACFNIVDEALQLHGGYGYIKEYGVERVLRDLRVHRILEGTNEIMRLIIARNAIKKAEQGSLFI</sequence>
<dbReference type="SUPFAM" id="SSF56645">
    <property type="entry name" value="Acyl-CoA dehydrogenase NM domain-like"/>
    <property type="match status" value="1"/>
</dbReference>
<dbReference type="Pfam" id="PF00441">
    <property type="entry name" value="Acyl-CoA_dh_1"/>
    <property type="match status" value="1"/>
</dbReference>
<dbReference type="GO" id="GO:0003995">
    <property type="term" value="F:acyl-CoA dehydrogenase activity"/>
    <property type="evidence" value="ECO:0007669"/>
    <property type="project" value="InterPro"/>
</dbReference>
<dbReference type="InterPro" id="IPR013786">
    <property type="entry name" value="AcylCoA_DH/ox_N"/>
</dbReference>
<reference key="1">
    <citation type="submission" date="2017-08" db="EMBL/GenBank/DDBJ databases">
        <title>A dynamic microbial community with high functional redundancy inhabits the cold, oxic subseafloor aquifer.</title>
        <authorList>
            <person name="Tully B.J."/>
            <person name="Wheat C.G."/>
            <person name="Glazer B.T."/>
            <person name="Huber J.A."/>
        </authorList>
    </citation>
    <scope>NUCLEOTIDE SEQUENCE [LARGE SCALE GENOMIC DNA]</scope>
</reference>
<feature type="domain" description="Acyl-CoA dehydrogenase/oxidase N-terminal" evidence="11">
    <location>
        <begin position="6"/>
        <end position="116"/>
    </location>
</feature>
<evidence type="ECO:0000256" key="3">
    <source>
        <dbReference type="ARBA" id="ARBA00009347"/>
    </source>
</evidence>
<dbReference type="PANTHER" id="PTHR43831:SF1">
    <property type="entry name" value="ISOBUTYRYL-COA DEHYDROGENASE, MITOCHONDRIAL"/>
    <property type="match status" value="1"/>
</dbReference>
<dbReference type="Pfam" id="PF02771">
    <property type="entry name" value="Acyl-CoA_dh_N"/>
    <property type="match status" value="1"/>
</dbReference>
<comment type="caution">
    <text evidence="12">The sequence shown here is derived from an EMBL/GenBank/DDBJ whole genome shotgun (WGS) entry which is preliminary data.</text>
</comment>
<dbReference type="PIRSF" id="PIRSF016578">
    <property type="entry name" value="HsaA"/>
    <property type="match status" value="1"/>
</dbReference>
<dbReference type="SUPFAM" id="SSF47203">
    <property type="entry name" value="Acyl-CoA dehydrogenase C-terminal domain-like"/>
    <property type="match status" value="1"/>
</dbReference>
<reference evidence="12" key="2">
    <citation type="journal article" date="2018" name="ISME J.">
        <title>A dynamic microbial community with high functional redundancy inhabits the cold, oxic subseafloor aquifer.</title>
        <authorList>
            <person name="Tully B.J."/>
            <person name="Wheat C.G."/>
            <person name="Glazer B.T."/>
            <person name="Huber J.A."/>
        </authorList>
    </citation>
    <scope>NUCLEOTIDE SEQUENCE</scope>
    <source>
        <strain evidence="12">NORP83</strain>
    </source>
</reference>
<keyword evidence="5 8" id="KW-0285">Flavoprotein</keyword>
<evidence type="ECO:0000259" key="10">
    <source>
        <dbReference type="Pfam" id="PF02770"/>
    </source>
</evidence>
<evidence type="ECO:0000256" key="8">
    <source>
        <dbReference type="RuleBase" id="RU362125"/>
    </source>
</evidence>
<accession>A0A2A4ZA25</accession>
<dbReference type="Gene3D" id="2.40.110.10">
    <property type="entry name" value="Butyryl-CoA Dehydrogenase, subunit A, domain 2"/>
    <property type="match status" value="1"/>
</dbReference>
<dbReference type="PROSITE" id="PS00072">
    <property type="entry name" value="ACYL_COA_DH_1"/>
    <property type="match status" value="1"/>
</dbReference>
<feature type="domain" description="Acyl-CoA dehydrogenase/oxidase C-terminal" evidence="9">
    <location>
        <begin position="229"/>
        <end position="378"/>
    </location>
</feature>
<dbReference type="InterPro" id="IPR046373">
    <property type="entry name" value="Acyl-CoA_Oxase/DH_mid-dom_sf"/>
</dbReference>
<dbReference type="InterPro" id="IPR036250">
    <property type="entry name" value="AcylCo_DH-like_C"/>
</dbReference>
<dbReference type="Pfam" id="PF02770">
    <property type="entry name" value="Acyl-CoA_dh_M"/>
    <property type="match status" value="1"/>
</dbReference>
<evidence type="ECO:0000313" key="12">
    <source>
        <dbReference type="EMBL" id="PCJ03863.1"/>
    </source>
</evidence>
<dbReference type="InterPro" id="IPR009075">
    <property type="entry name" value="AcylCo_DH/oxidase_C"/>
</dbReference>
<evidence type="ECO:0000259" key="11">
    <source>
        <dbReference type="Pfam" id="PF02771"/>
    </source>
</evidence>
<keyword evidence="6 8" id="KW-0274">FAD</keyword>
<dbReference type="GO" id="GO:0009083">
    <property type="term" value="P:branched-chain amino acid catabolic process"/>
    <property type="evidence" value="ECO:0007669"/>
    <property type="project" value="UniProtKB-KW"/>
</dbReference>
<dbReference type="GO" id="GO:0050660">
    <property type="term" value="F:flavin adenine dinucleotide binding"/>
    <property type="evidence" value="ECO:0007669"/>
    <property type="project" value="InterPro"/>
</dbReference>
<evidence type="ECO:0000256" key="6">
    <source>
        <dbReference type="ARBA" id="ARBA00022827"/>
    </source>
</evidence>
<dbReference type="PANTHER" id="PTHR43831">
    <property type="entry name" value="ISOBUTYRYL-COA DEHYDROGENASE"/>
    <property type="match status" value="1"/>
</dbReference>
<feature type="domain" description="Acyl-CoA oxidase/dehydrogenase middle" evidence="10">
    <location>
        <begin position="122"/>
        <end position="217"/>
    </location>
</feature>
<organism evidence="12">
    <name type="scientific">OCS116 cluster bacterium</name>
    <dbReference type="NCBI Taxonomy" id="2030921"/>
    <lineage>
        <taxon>Bacteria</taxon>
        <taxon>Pseudomonadati</taxon>
        <taxon>Pseudomonadota</taxon>
        <taxon>Alphaproteobacteria</taxon>
        <taxon>OCS116 cluster</taxon>
    </lineage>
</organism>
<dbReference type="Gene3D" id="1.10.540.10">
    <property type="entry name" value="Acyl-CoA dehydrogenase/oxidase, N-terminal domain"/>
    <property type="match status" value="1"/>
</dbReference>
<proteinExistence type="inferred from homology"/>
<keyword evidence="7 8" id="KW-0560">Oxidoreductase</keyword>
<dbReference type="InterPro" id="IPR006091">
    <property type="entry name" value="Acyl-CoA_Oxase/DH_mid-dom"/>
</dbReference>
<evidence type="ECO:0000259" key="9">
    <source>
        <dbReference type="Pfam" id="PF00441"/>
    </source>
</evidence>
<comment type="cofactor">
    <cofactor evidence="1 8">
        <name>FAD</name>
        <dbReference type="ChEBI" id="CHEBI:57692"/>
    </cofactor>
</comment>
<keyword evidence="4" id="KW-0101">Branched-chain amino acid catabolism</keyword>
<evidence type="ECO:0000256" key="2">
    <source>
        <dbReference type="ARBA" id="ARBA00005109"/>
    </source>
</evidence>
<dbReference type="PROSITE" id="PS00073">
    <property type="entry name" value="ACYL_COA_DH_2"/>
    <property type="match status" value="1"/>
</dbReference>
<dbReference type="Gene3D" id="1.20.140.10">
    <property type="entry name" value="Butyryl-CoA Dehydrogenase, subunit A, domain 3"/>
    <property type="match status" value="1"/>
</dbReference>
<dbReference type="InterPro" id="IPR006089">
    <property type="entry name" value="Acyl-CoA_DH_CS"/>
</dbReference>
<dbReference type="InterPro" id="IPR037069">
    <property type="entry name" value="AcylCoA_DH/ox_N_sf"/>
</dbReference>
<gene>
    <name evidence="12" type="ORF">COB13_01125</name>
</gene>
<comment type="similarity">
    <text evidence="3 8">Belongs to the acyl-CoA dehydrogenase family.</text>
</comment>
<evidence type="ECO:0000256" key="7">
    <source>
        <dbReference type="ARBA" id="ARBA00023002"/>
    </source>
</evidence>
<dbReference type="AlphaFoldDB" id="A0A2A4ZA25"/>
<dbReference type="EMBL" id="NVUS01000001">
    <property type="protein sequence ID" value="PCJ03863.1"/>
    <property type="molecule type" value="Genomic_DNA"/>
</dbReference>
<dbReference type="InterPro" id="IPR009100">
    <property type="entry name" value="AcylCoA_DH/oxidase_NM_dom_sf"/>
</dbReference>
<evidence type="ECO:0000256" key="1">
    <source>
        <dbReference type="ARBA" id="ARBA00001974"/>
    </source>
</evidence>
<name>A0A2A4ZA25_9PROT</name>
<dbReference type="FunFam" id="2.40.110.10:FF:000001">
    <property type="entry name" value="Acyl-CoA dehydrogenase, mitochondrial"/>
    <property type="match status" value="1"/>
</dbReference>
<dbReference type="FunFam" id="1.20.140.10:FF:000001">
    <property type="entry name" value="Acyl-CoA dehydrogenase"/>
    <property type="match status" value="1"/>
</dbReference>
<evidence type="ECO:0000256" key="5">
    <source>
        <dbReference type="ARBA" id="ARBA00022630"/>
    </source>
</evidence>
<evidence type="ECO:0000256" key="4">
    <source>
        <dbReference type="ARBA" id="ARBA00022456"/>
    </source>
</evidence>
<protein>
    <submittedName>
        <fullName evidence="12">Acyl-CoA dehydrogenase</fullName>
    </submittedName>
</protein>
<dbReference type="InterPro" id="IPR052547">
    <property type="entry name" value="Mito_Isobutyryl-CoADH"/>
</dbReference>